<dbReference type="GO" id="GO:0003700">
    <property type="term" value="F:DNA-binding transcription factor activity"/>
    <property type="evidence" value="ECO:0007669"/>
    <property type="project" value="InterPro"/>
</dbReference>
<dbReference type="PROSITE" id="PS50931">
    <property type="entry name" value="HTH_LYSR"/>
    <property type="match status" value="1"/>
</dbReference>
<dbReference type="OrthoDB" id="7278199at2"/>
<dbReference type="PANTHER" id="PTHR30346">
    <property type="entry name" value="TRANSCRIPTIONAL DUAL REGULATOR HCAR-RELATED"/>
    <property type="match status" value="1"/>
</dbReference>
<evidence type="ECO:0000256" key="1">
    <source>
        <dbReference type="ARBA" id="ARBA00009437"/>
    </source>
</evidence>
<evidence type="ECO:0000313" key="7">
    <source>
        <dbReference type="Proteomes" id="UP000033772"/>
    </source>
</evidence>
<dbReference type="STRING" id="1844.UG56_020250"/>
<dbReference type="FunFam" id="1.10.10.10:FF:000001">
    <property type="entry name" value="LysR family transcriptional regulator"/>
    <property type="match status" value="1"/>
</dbReference>
<dbReference type="Pfam" id="PF03466">
    <property type="entry name" value="LysR_substrate"/>
    <property type="match status" value="1"/>
</dbReference>
<keyword evidence="3" id="KW-0238">DNA-binding</keyword>
<feature type="domain" description="HTH lysR-type" evidence="5">
    <location>
        <begin position="1"/>
        <end position="61"/>
    </location>
</feature>
<evidence type="ECO:0000313" key="6">
    <source>
        <dbReference type="EMBL" id="OIJ24982.1"/>
    </source>
</evidence>
<dbReference type="EMBL" id="JZDQ02000031">
    <property type="protein sequence ID" value="OIJ24982.1"/>
    <property type="molecule type" value="Genomic_DNA"/>
</dbReference>
<dbReference type="InterPro" id="IPR036388">
    <property type="entry name" value="WH-like_DNA-bd_sf"/>
</dbReference>
<protein>
    <submittedName>
        <fullName evidence="6">LysR family transcriptional regulator</fullName>
    </submittedName>
</protein>
<keyword evidence="2" id="KW-0805">Transcription regulation</keyword>
<dbReference type="RefSeq" id="WP_071327224.1">
    <property type="nucleotide sequence ID" value="NZ_JZDQ02000031.1"/>
</dbReference>
<gene>
    <name evidence="6" type="ORF">UG56_020250</name>
</gene>
<dbReference type="InterPro" id="IPR000847">
    <property type="entry name" value="LysR_HTH_N"/>
</dbReference>
<evidence type="ECO:0000259" key="5">
    <source>
        <dbReference type="PROSITE" id="PS50931"/>
    </source>
</evidence>
<keyword evidence="4" id="KW-0804">Transcription</keyword>
<dbReference type="Gene3D" id="3.40.190.10">
    <property type="entry name" value="Periplasmic binding protein-like II"/>
    <property type="match status" value="2"/>
</dbReference>
<dbReference type="InterPro" id="IPR036390">
    <property type="entry name" value="WH_DNA-bd_sf"/>
</dbReference>
<keyword evidence="7" id="KW-1185">Reference proteome</keyword>
<dbReference type="SUPFAM" id="SSF53850">
    <property type="entry name" value="Periplasmic binding protein-like II"/>
    <property type="match status" value="1"/>
</dbReference>
<sequence>MTDLAPRELRILLAVAETGGFTAAGTRLGLTQSAVSRAVAATERRLGVALFERDRAGARATPAGERVLGHARRALHALEALAADARASAETADRVAGPVRIAAFRSIAVQLLPPVLARLRVRYPEVEPSVTVVADIGAGTAGEVAAGRADLALATLGSDPPPGLVARPLLEETYALVHPAGHPEPRTLPLVDWAENCGSYTREWWALQDWLPTATVRAEDDGTVLSLVARGLGMAVMPELSLSSLPAGLAVTDLGPDRPTRTIGYVTTPDAGPAVRAVVRELRAAHRTRVSA</sequence>
<dbReference type="AlphaFoldDB" id="A0A1J4N068"/>
<dbReference type="PANTHER" id="PTHR30346:SF29">
    <property type="entry name" value="LYSR SUBSTRATE-BINDING"/>
    <property type="match status" value="1"/>
</dbReference>
<dbReference type="GO" id="GO:0003677">
    <property type="term" value="F:DNA binding"/>
    <property type="evidence" value="ECO:0007669"/>
    <property type="project" value="UniProtKB-KW"/>
</dbReference>
<dbReference type="Proteomes" id="UP000033772">
    <property type="component" value="Unassembled WGS sequence"/>
</dbReference>
<accession>A0A1J4N068</accession>
<dbReference type="SUPFAM" id="SSF46785">
    <property type="entry name" value="Winged helix' DNA-binding domain"/>
    <property type="match status" value="1"/>
</dbReference>
<evidence type="ECO:0000256" key="4">
    <source>
        <dbReference type="ARBA" id="ARBA00023163"/>
    </source>
</evidence>
<comment type="caution">
    <text evidence="6">The sequence shown here is derived from an EMBL/GenBank/DDBJ whole genome shotgun (WGS) entry which is preliminary data.</text>
</comment>
<dbReference type="PRINTS" id="PR00039">
    <property type="entry name" value="HTHLYSR"/>
</dbReference>
<reference evidence="6" key="1">
    <citation type="submission" date="2016-10" db="EMBL/GenBank/DDBJ databases">
        <title>Draft Genome Sequence of Nocardioides luteus Strain BAFB, an Alkane-Degrading Bacterium Isolated from JP-7 Polluted Soil.</title>
        <authorList>
            <person name="Brown L."/>
            <person name="Ruiz O.N."/>
            <person name="Gunasekera T."/>
        </authorList>
    </citation>
    <scope>NUCLEOTIDE SEQUENCE [LARGE SCALE GENOMIC DNA]</scope>
    <source>
        <strain evidence="6">BAFB</strain>
    </source>
</reference>
<comment type="similarity">
    <text evidence="1">Belongs to the LysR transcriptional regulatory family.</text>
</comment>
<dbReference type="Pfam" id="PF00126">
    <property type="entry name" value="HTH_1"/>
    <property type="match status" value="1"/>
</dbReference>
<organism evidence="6 7">
    <name type="scientific">Nocardioides luteus</name>
    <dbReference type="NCBI Taxonomy" id="1844"/>
    <lineage>
        <taxon>Bacteria</taxon>
        <taxon>Bacillati</taxon>
        <taxon>Actinomycetota</taxon>
        <taxon>Actinomycetes</taxon>
        <taxon>Propionibacteriales</taxon>
        <taxon>Nocardioidaceae</taxon>
        <taxon>Nocardioides</taxon>
    </lineage>
</organism>
<proteinExistence type="inferred from homology"/>
<dbReference type="GO" id="GO:0032993">
    <property type="term" value="C:protein-DNA complex"/>
    <property type="evidence" value="ECO:0007669"/>
    <property type="project" value="TreeGrafter"/>
</dbReference>
<dbReference type="CDD" id="cd05466">
    <property type="entry name" value="PBP2_LTTR_substrate"/>
    <property type="match status" value="1"/>
</dbReference>
<evidence type="ECO:0000256" key="3">
    <source>
        <dbReference type="ARBA" id="ARBA00023125"/>
    </source>
</evidence>
<dbReference type="Gene3D" id="1.10.10.10">
    <property type="entry name" value="Winged helix-like DNA-binding domain superfamily/Winged helix DNA-binding domain"/>
    <property type="match status" value="1"/>
</dbReference>
<evidence type="ECO:0000256" key="2">
    <source>
        <dbReference type="ARBA" id="ARBA00023015"/>
    </source>
</evidence>
<dbReference type="InterPro" id="IPR005119">
    <property type="entry name" value="LysR_subst-bd"/>
</dbReference>
<name>A0A1J4N068_9ACTN</name>